<feature type="domain" description="GH18" evidence="2">
    <location>
        <begin position="23"/>
        <end position="343"/>
    </location>
</feature>
<reference evidence="3 4" key="1">
    <citation type="submission" date="2019-08" db="EMBL/GenBank/DDBJ databases">
        <title>In-depth cultivation of the pig gut microbiome towards novel bacterial diversity and tailored functional studies.</title>
        <authorList>
            <person name="Wylensek D."/>
            <person name="Hitch T.C.A."/>
            <person name="Clavel T."/>
        </authorList>
    </citation>
    <scope>NUCLEOTIDE SEQUENCE [LARGE SCALE GENOMIC DNA]</scope>
    <source>
        <strain evidence="3 4">WCA-693-APC-5D-A</strain>
    </source>
</reference>
<keyword evidence="1" id="KW-0732">Signal</keyword>
<dbReference type="Gene3D" id="3.20.20.80">
    <property type="entry name" value="Glycosidases"/>
    <property type="match status" value="1"/>
</dbReference>
<dbReference type="GO" id="GO:0005975">
    <property type="term" value="P:carbohydrate metabolic process"/>
    <property type="evidence" value="ECO:0007669"/>
    <property type="project" value="InterPro"/>
</dbReference>
<feature type="chain" id="PRO_5026289433" evidence="1">
    <location>
        <begin position="22"/>
        <end position="344"/>
    </location>
</feature>
<dbReference type="InterPro" id="IPR011583">
    <property type="entry name" value="Chitinase_II/V-like_cat"/>
</dbReference>
<evidence type="ECO:0000256" key="1">
    <source>
        <dbReference type="SAM" id="SignalP"/>
    </source>
</evidence>
<dbReference type="Pfam" id="PF00704">
    <property type="entry name" value="Glyco_hydro_18"/>
    <property type="match status" value="1"/>
</dbReference>
<dbReference type="RefSeq" id="WP_154406809.1">
    <property type="nucleotide sequence ID" value="NZ_VUNR01000010.1"/>
</dbReference>
<dbReference type="GO" id="GO:0016787">
    <property type="term" value="F:hydrolase activity"/>
    <property type="evidence" value="ECO:0007669"/>
    <property type="project" value="UniProtKB-KW"/>
</dbReference>
<dbReference type="GO" id="GO:0008061">
    <property type="term" value="F:chitin binding"/>
    <property type="evidence" value="ECO:0007669"/>
    <property type="project" value="InterPro"/>
</dbReference>
<dbReference type="EMBL" id="VUNR01000010">
    <property type="protein sequence ID" value="MSU08648.1"/>
    <property type="molecule type" value="Genomic_DNA"/>
</dbReference>
<evidence type="ECO:0000313" key="3">
    <source>
        <dbReference type="EMBL" id="MSU08648.1"/>
    </source>
</evidence>
<dbReference type="InterPro" id="IPR001223">
    <property type="entry name" value="Glyco_hydro18_cat"/>
</dbReference>
<dbReference type="Proteomes" id="UP000433181">
    <property type="component" value="Unassembled WGS sequence"/>
</dbReference>
<accession>A0A6I2UAU3</accession>
<dbReference type="Gene3D" id="3.10.50.10">
    <property type="match status" value="1"/>
</dbReference>
<keyword evidence="3" id="KW-0378">Hydrolase</keyword>
<dbReference type="AlphaFoldDB" id="A0A6I2UAU3"/>
<gene>
    <name evidence="3" type="ORF">FYJ84_06575</name>
</gene>
<evidence type="ECO:0000313" key="4">
    <source>
        <dbReference type="Proteomes" id="UP000433181"/>
    </source>
</evidence>
<protein>
    <submittedName>
        <fullName evidence="3">Glycoside hydrolase</fullName>
    </submittedName>
</protein>
<keyword evidence="4" id="KW-1185">Reference proteome</keyword>
<dbReference type="InterPro" id="IPR017853">
    <property type="entry name" value="GH"/>
</dbReference>
<feature type="signal peptide" evidence="1">
    <location>
        <begin position="1"/>
        <end position="21"/>
    </location>
</feature>
<sequence length="344" mass="38531">MKKAVIAVFMVVLLWANTALAAGQLSVLWDWQAPGEKSGRLAEQPRLPGVNVLSPSWFIIANEKGKIKDKKGNASLDYVRQAHERGYQVWALITNDFNPDMTKKLLASPMGRENAVREMKSLAKKYQLDGINIDFENIHPEDRDRLTDFVGEISRALQAEGLTVSMDITIPSSSGMWSRCYDRRALAEQVDYLMLMAYDEHSAASTVSGSVASLGWVEKGIMATLAEGVPPRKLLLGMPLYMRIWQEDIKTGKAKGKTLSMSQAEQMIADRGLAPVWLPEAGQYYFEYAEGKSRYRVWQENRRSLALKASLVSRYDLAGGAYWRSTLETPDVWETLAQVMAAGR</sequence>
<dbReference type="GeneID" id="96778579"/>
<dbReference type="SMART" id="SM00636">
    <property type="entry name" value="Glyco_18"/>
    <property type="match status" value="1"/>
</dbReference>
<comment type="caution">
    <text evidence="3">The sequence shown here is derived from an EMBL/GenBank/DDBJ whole genome shotgun (WGS) entry which is preliminary data.</text>
</comment>
<dbReference type="InterPro" id="IPR029070">
    <property type="entry name" value="Chitinase_insertion_sf"/>
</dbReference>
<dbReference type="PANTHER" id="PTHR46066">
    <property type="entry name" value="CHITINASE DOMAIN-CONTAINING PROTEIN 1 FAMILY MEMBER"/>
    <property type="match status" value="1"/>
</dbReference>
<evidence type="ECO:0000259" key="2">
    <source>
        <dbReference type="PROSITE" id="PS51910"/>
    </source>
</evidence>
<organism evidence="3 4">
    <name type="scientific">Anaerovibrio slackiae</name>
    <dbReference type="NCBI Taxonomy" id="2652309"/>
    <lineage>
        <taxon>Bacteria</taxon>
        <taxon>Bacillati</taxon>
        <taxon>Bacillota</taxon>
        <taxon>Negativicutes</taxon>
        <taxon>Selenomonadales</taxon>
        <taxon>Selenomonadaceae</taxon>
        <taxon>Anaerovibrio</taxon>
    </lineage>
</organism>
<proteinExistence type="predicted"/>
<dbReference type="PROSITE" id="PS51910">
    <property type="entry name" value="GH18_2"/>
    <property type="match status" value="1"/>
</dbReference>
<dbReference type="PANTHER" id="PTHR46066:SF2">
    <property type="entry name" value="CHITINASE DOMAIN-CONTAINING PROTEIN 1"/>
    <property type="match status" value="1"/>
</dbReference>
<dbReference type="SUPFAM" id="SSF51445">
    <property type="entry name" value="(Trans)glycosidases"/>
    <property type="match status" value="1"/>
</dbReference>
<name>A0A6I2UAU3_9FIRM</name>